<dbReference type="AlphaFoldDB" id="M1VL86"/>
<dbReference type="EMBL" id="AP006500">
    <property type="protein sequence ID" value="BAM82443.1"/>
    <property type="molecule type" value="Genomic_DNA"/>
</dbReference>
<evidence type="ECO:0008006" key="4">
    <source>
        <dbReference type="Google" id="ProtNLM"/>
    </source>
</evidence>
<protein>
    <recommendedName>
        <fullName evidence="4">Oligosaccharyltransferase complex subunit</fullName>
    </recommendedName>
</protein>
<keyword evidence="1" id="KW-0472">Membrane</keyword>
<dbReference type="HOGENOM" id="CLU_109136_1_0_1"/>
<dbReference type="GeneID" id="16996701"/>
<proteinExistence type="predicted"/>
<organism evidence="2 3">
    <name type="scientific">Cyanidioschyzon merolae (strain NIES-3377 / 10D)</name>
    <name type="common">Unicellular red alga</name>
    <dbReference type="NCBI Taxonomy" id="280699"/>
    <lineage>
        <taxon>Eukaryota</taxon>
        <taxon>Rhodophyta</taxon>
        <taxon>Bangiophyceae</taxon>
        <taxon>Cyanidiales</taxon>
        <taxon>Cyanidiaceae</taxon>
        <taxon>Cyanidioschyzon</taxon>
    </lineage>
</organism>
<evidence type="ECO:0000256" key="1">
    <source>
        <dbReference type="SAM" id="Phobius"/>
    </source>
</evidence>
<feature type="transmembrane region" description="Helical" evidence="1">
    <location>
        <begin position="125"/>
        <end position="145"/>
    </location>
</feature>
<dbReference type="OrthoDB" id="10256333at2759"/>
<dbReference type="PANTHER" id="PTHR13160:SF4">
    <property type="entry name" value="OLIGOSACCHARYLTRANSFERASE COMPLEX SUBUNIT OSTC"/>
    <property type="match status" value="1"/>
</dbReference>
<reference evidence="2 3" key="1">
    <citation type="journal article" date="2004" name="Nature">
        <title>Genome sequence of the ultrasmall unicellular red alga Cyanidioschyzon merolae 10D.</title>
        <authorList>
            <person name="Matsuzaki M."/>
            <person name="Misumi O."/>
            <person name="Shin-i T."/>
            <person name="Maruyama S."/>
            <person name="Takahara M."/>
            <person name="Miyagishima S."/>
            <person name="Mori T."/>
            <person name="Nishida K."/>
            <person name="Yagisawa F."/>
            <person name="Nishida K."/>
            <person name="Yoshida Y."/>
            <person name="Nishimura Y."/>
            <person name="Nakao S."/>
            <person name="Kobayashi T."/>
            <person name="Momoyama Y."/>
            <person name="Higashiyama T."/>
            <person name="Minoda A."/>
            <person name="Sano M."/>
            <person name="Nomoto H."/>
            <person name="Oishi K."/>
            <person name="Hayashi H."/>
            <person name="Ohta F."/>
            <person name="Nishizaka S."/>
            <person name="Haga S."/>
            <person name="Miura S."/>
            <person name="Morishita T."/>
            <person name="Kabeya Y."/>
            <person name="Terasawa K."/>
            <person name="Suzuki Y."/>
            <person name="Ishii Y."/>
            <person name="Asakawa S."/>
            <person name="Takano H."/>
            <person name="Ohta N."/>
            <person name="Kuroiwa H."/>
            <person name="Tanaka K."/>
            <person name="Shimizu N."/>
            <person name="Sugano S."/>
            <person name="Sato N."/>
            <person name="Nozaki H."/>
            <person name="Ogasawara N."/>
            <person name="Kohara Y."/>
            <person name="Kuroiwa T."/>
        </authorList>
    </citation>
    <scope>NUCLEOTIDE SEQUENCE [LARGE SCALE GENOMIC DNA]</scope>
    <source>
        <strain evidence="2 3">10D</strain>
    </source>
</reference>
<dbReference type="InterPro" id="IPR042416">
    <property type="entry name" value="OSTC"/>
</dbReference>
<dbReference type="PANTHER" id="PTHR13160">
    <property type="entry name" value="OLIGOSACCHARYLTRANSFERASE COMPLEX SUBUNIT OSTC"/>
    <property type="match status" value="1"/>
</dbReference>
<gene>
    <name evidence="2" type="ORF">CYME_CMR204C</name>
</gene>
<name>M1VL86_CYAM1</name>
<dbReference type="Gramene" id="CMR204CT">
    <property type="protein sequence ID" value="CMR204CT"/>
    <property type="gene ID" value="CMR204C"/>
</dbReference>
<accession>M1VL86</accession>
<evidence type="ECO:0000313" key="2">
    <source>
        <dbReference type="EMBL" id="BAM82443.1"/>
    </source>
</evidence>
<dbReference type="eggNOG" id="KOG3356">
    <property type="taxonomic scope" value="Eukaryota"/>
</dbReference>
<dbReference type="Proteomes" id="UP000007014">
    <property type="component" value="Chromosome 18"/>
</dbReference>
<dbReference type="OMA" id="CWIFMRM"/>
<dbReference type="TCDB" id="1.A.76.2.3">
    <property type="family name" value="the magnesium transporter1 (magt1) family"/>
</dbReference>
<dbReference type="RefSeq" id="XP_005538479.1">
    <property type="nucleotide sequence ID" value="XM_005538422.1"/>
</dbReference>
<dbReference type="STRING" id="280699.M1VL86"/>
<feature type="transmembrane region" description="Helical" evidence="1">
    <location>
        <begin position="36"/>
        <end position="58"/>
    </location>
</feature>
<dbReference type="GO" id="GO:0008250">
    <property type="term" value="C:oligosaccharyltransferase complex"/>
    <property type="evidence" value="ECO:0007669"/>
    <property type="project" value="InterPro"/>
</dbReference>
<dbReference type="KEGG" id="cme:CYME_CMR204C"/>
<keyword evidence="1" id="KW-1133">Transmembrane helix</keyword>
<keyword evidence="1" id="KW-0812">Transmembrane</keyword>
<keyword evidence="3" id="KW-1185">Reference proteome</keyword>
<evidence type="ECO:0000313" key="3">
    <source>
        <dbReference type="Proteomes" id="UP000007014"/>
    </source>
</evidence>
<feature type="transmembrane region" description="Helical" evidence="1">
    <location>
        <begin position="89"/>
        <end position="110"/>
    </location>
</feature>
<sequence>MLKDPLALFLRRVVFRFVDAPPVHLKLRSLPRPRPLPLFFLFLCSYMLLTGGITYDIIVGPPSIGQRRDPRTGVLVPVAVAQGQLTSQYVIEGIFASLTHGLGVVGLVILDQTHKSRIFGAGERGFGYVLGFSCTAIAMVLQRVLMSIKLPNYLRFPDD</sequence>
<reference evidence="2 3" key="2">
    <citation type="journal article" date="2007" name="BMC Biol.">
        <title>A 100%-complete sequence reveals unusually simple genomic features in the hot-spring red alga Cyanidioschyzon merolae.</title>
        <authorList>
            <person name="Nozaki H."/>
            <person name="Takano H."/>
            <person name="Misumi O."/>
            <person name="Terasawa K."/>
            <person name="Matsuzaki M."/>
            <person name="Maruyama S."/>
            <person name="Nishida K."/>
            <person name="Yagisawa F."/>
            <person name="Yoshida Y."/>
            <person name="Fujiwara T."/>
            <person name="Takio S."/>
            <person name="Tamura K."/>
            <person name="Chung S.J."/>
            <person name="Nakamura S."/>
            <person name="Kuroiwa H."/>
            <person name="Tanaka K."/>
            <person name="Sato N."/>
            <person name="Kuroiwa T."/>
        </authorList>
    </citation>
    <scope>NUCLEOTIDE SEQUENCE [LARGE SCALE GENOMIC DNA]</scope>
    <source>
        <strain evidence="2 3">10D</strain>
    </source>
</reference>